<feature type="binding site" evidence="1">
    <location>
        <position position="70"/>
    </location>
    <ligand>
        <name>a divalent metal cation</name>
        <dbReference type="ChEBI" id="CHEBI:60240"/>
        <label>1</label>
    </ligand>
</feature>
<name>A0A3A5M998_9MICC</name>
<evidence type="ECO:0000256" key="2">
    <source>
        <dbReference type="SAM" id="MobiDB-lite"/>
    </source>
</evidence>
<dbReference type="GO" id="GO:0005829">
    <property type="term" value="C:cytosol"/>
    <property type="evidence" value="ECO:0007669"/>
    <property type="project" value="TreeGrafter"/>
</dbReference>
<keyword evidence="4" id="KW-1185">Reference proteome</keyword>
<accession>A0A3A5M998</accession>
<dbReference type="SUPFAM" id="SSF51556">
    <property type="entry name" value="Metallo-dependent hydrolases"/>
    <property type="match status" value="1"/>
</dbReference>
<sequence>MCTSAAAPRHPYTPGETPPAYREPEDTETGEQPPTTAGDDDATVARRRRKGGYPPLPEPLAVTVIDNHTHFDFRDGPVEVSIHEALDAAEAAGVRGAVQVGTDLASSRFTAAVVEQDARLLGAVALHPNDAPLLADAGTLDDALSEIEQLAAGPRIRALGETGLDYFRTGEAGRGGQLASFRSHIDIAKRLGKALQIHDREAHDDVVDTLLADGPPERVVLHCFSGDAALARICNEHGWFMSFAGTVTFKNATNLREALLAADPGLVLTETDAPFLTPHPHRGRPNASYVLPNTVRAMAGILGTDVDTLCARLTSNTEAVYGSWNNA</sequence>
<dbReference type="RefSeq" id="WP_120148280.1">
    <property type="nucleotide sequence ID" value="NZ_QZVT01000003.1"/>
</dbReference>
<dbReference type="Proteomes" id="UP000272560">
    <property type="component" value="Unassembled WGS sequence"/>
</dbReference>
<dbReference type="OrthoDB" id="9810005at2"/>
<dbReference type="EMBL" id="QZVT01000003">
    <property type="protein sequence ID" value="RJT80935.1"/>
    <property type="molecule type" value="Genomic_DNA"/>
</dbReference>
<dbReference type="GO" id="GO:0046872">
    <property type="term" value="F:metal ion binding"/>
    <property type="evidence" value="ECO:0007669"/>
    <property type="project" value="UniProtKB-KW"/>
</dbReference>
<dbReference type="PANTHER" id="PTHR46124">
    <property type="entry name" value="D-AMINOACYL-TRNA DEACYLASE"/>
    <property type="match status" value="1"/>
</dbReference>
<gene>
    <name evidence="3" type="ORF">D6T63_06975</name>
</gene>
<feature type="binding site" evidence="1">
    <location>
        <position position="222"/>
    </location>
    <ligand>
        <name>a divalent metal cation</name>
        <dbReference type="ChEBI" id="CHEBI:60240"/>
        <label>2</label>
    </ligand>
</feature>
<reference evidence="3 4" key="1">
    <citation type="submission" date="2018-09" db="EMBL/GenBank/DDBJ databases">
        <title>Novel species of Arthrobacter.</title>
        <authorList>
            <person name="Liu Q."/>
            <person name="Xin Y.-H."/>
        </authorList>
    </citation>
    <scope>NUCLEOTIDE SEQUENCE [LARGE SCALE GENOMIC DNA]</scope>
    <source>
        <strain evidence="3 4">Hz2</strain>
    </source>
</reference>
<dbReference type="PIRSF" id="PIRSF005902">
    <property type="entry name" value="DNase_TatD"/>
    <property type="match status" value="1"/>
</dbReference>
<dbReference type="Pfam" id="PF01026">
    <property type="entry name" value="TatD_DNase"/>
    <property type="match status" value="1"/>
</dbReference>
<feature type="binding site" evidence="1">
    <location>
        <position position="161"/>
    </location>
    <ligand>
        <name>a divalent metal cation</name>
        <dbReference type="ChEBI" id="CHEBI:60240"/>
        <label>1</label>
    </ligand>
</feature>
<organism evidence="3 4">
    <name type="scientific">Arthrobacter cheniae</name>
    <dbReference type="NCBI Taxonomy" id="1258888"/>
    <lineage>
        <taxon>Bacteria</taxon>
        <taxon>Bacillati</taxon>
        <taxon>Actinomycetota</taxon>
        <taxon>Actinomycetes</taxon>
        <taxon>Micrococcales</taxon>
        <taxon>Micrococcaceae</taxon>
        <taxon>Arthrobacter</taxon>
    </lineage>
</organism>
<dbReference type="Gene3D" id="3.20.20.140">
    <property type="entry name" value="Metal-dependent hydrolases"/>
    <property type="match status" value="1"/>
</dbReference>
<feature type="binding site" evidence="1">
    <location>
        <position position="198"/>
    </location>
    <ligand>
        <name>a divalent metal cation</name>
        <dbReference type="ChEBI" id="CHEBI:60240"/>
        <label>2</label>
    </ligand>
</feature>
<proteinExistence type="predicted"/>
<evidence type="ECO:0000313" key="4">
    <source>
        <dbReference type="Proteomes" id="UP000272560"/>
    </source>
</evidence>
<feature type="binding site" evidence="1">
    <location>
        <position position="272"/>
    </location>
    <ligand>
        <name>a divalent metal cation</name>
        <dbReference type="ChEBI" id="CHEBI:60240"/>
        <label>1</label>
    </ligand>
</feature>
<comment type="caution">
    <text evidence="3">The sequence shown here is derived from an EMBL/GenBank/DDBJ whole genome shotgun (WGS) entry which is preliminary data.</text>
</comment>
<evidence type="ECO:0000256" key="1">
    <source>
        <dbReference type="PIRSR" id="PIRSR005902-1"/>
    </source>
</evidence>
<feature type="binding site" evidence="1">
    <location>
        <position position="68"/>
    </location>
    <ligand>
        <name>a divalent metal cation</name>
        <dbReference type="ChEBI" id="CHEBI:60240"/>
        <label>1</label>
    </ligand>
</feature>
<dbReference type="AlphaFoldDB" id="A0A3A5M998"/>
<keyword evidence="1" id="KW-0479">Metal-binding</keyword>
<dbReference type="GO" id="GO:0016788">
    <property type="term" value="F:hydrolase activity, acting on ester bonds"/>
    <property type="evidence" value="ECO:0007669"/>
    <property type="project" value="InterPro"/>
</dbReference>
<dbReference type="InterPro" id="IPR001130">
    <property type="entry name" value="TatD-like"/>
</dbReference>
<evidence type="ECO:0000313" key="3">
    <source>
        <dbReference type="EMBL" id="RJT80935.1"/>
    </source>
</evidence>
<feature type="region of interest" description="Disordered" evidence="2">
    <location>
        <begin position="1"/>
        <end position="60"/>
    </location>
</feature>
<dbReference type="CDD" id="cd01310">
    <property type="entry name" value="TatD_DNAse"/>
    <property type="match status" value="1"/>
</dbReference>
<dbReference type="InterPro" id="IPR032466">
    <property type="entry name" value="Metal_Hydrolase"/>
</dbReference>
<dbReference type="PANTHER" id="PTHR46124:SF2">
    <property type="entry name" value="D-AMINOACYL-TRNA DEACYLASE"/>
    <property type="match status" value="1"/>
</dbReference>
<protein>
    <submittedName>
        <fullName evidence="3">TatD family deoxyribonuclease</fullName>
    </submittedName>
</protein>